<name>A0A2S8GK57_9BACT</name>
<dbReference type="Pfam" id="PF08305">
    <property type="entry name" value="NPCBM"/>
    <property type="match status" value="1"/>
</dbReference>
<dbReference type="InterPro" id="IPR013428">
    <property type="entry name" value="Membrane-bound_put_N"/>
</dbReference>
<evidence type="ECO:0000313" key="9">
    <source>
        <dbReference type="Proteomes" id="UP000237819"/>
    </source>
</evidence>
<evidence type="ECO:0000256" key="3">
    <source>
        <dbReference type="ARBA" id="ARBA00023004"/>
    </source>
</evidence>
<keyword evidence="6" id="KW-0732">Signal</keyword>
<dbReference type="Gene3D" id="2.120.10.30">
    <property type="entry name" value="TolB, C-terminal domain"/>
    <property type="match status" value="1"/>
</dbReference>
<dbReference type="GO" id="GO:0020037">
    <property type="term" value="F:heme binding"/>
    <property type="evidence" value="ECO:0007669"/>
    <property type="project" value="InterPro"/>
</dbReference>
<dbReference type="InterPro" id="IPR016024">
    <property type="entry name" value="ARM-type_fold"/>
</dbReference>
<dbReference type="SMART" id="SM00776">
    <property type="entry name" value="NPCBM"/>
    <property type="match status" value="1"/>
</dbReference>
<keyword evidence="2 4" id="KW-0479">Metal-binding</keyword>
<dbReference type="InterPro" id="IPR036909">
    <property type="entry name" value="Cyt_c-like_dom_sf"/>
</dbReference>
<evidence type="ECO:0000256" key="2">
    <source>
        <dbReference type="ARBA" id="ARBA00022723"/>
    </source>
</evidence>
<gene>
    <name evidence="8" type="ORF">C5Y93_17115</name>
</gene>
<dbReference type="Pfam" id="PF06439">
    <property type="entry name" value="3keto-disac_hyd"/>
    <property type="match status" value="1"/>
</dbReference>
<evidence type="ECO:0000313" key="8">
    <source>
        <dbReference type="EMBL" id="PQO44816.1"/>
    </source>
</evidence>
<dbReference type="InterPro" id="IPR010496">
    <property type="entry name" value="AL/BT2_dom"/>
</dbReference>
<dbReference type="Gene3D" id="3.40.50.880">
    <property type="match status" value="1"/>
</dbReference>
<dbReference type="SUPFAM" id="SSF48371">
    <property type="entry name" value="ARM repeat"/>
    <property type="match status" value="1"/>
</dbReference>
<dbReference type="SUPFAM" id="SSF46626">
    <property type="entry name" value="Cytochrome c"/>
    <property type="match status" value="1"/>
</dbReference>
<evidence type="ECO:0000256" key="1">
    <source>
        <dbReference type="ARBA" id="ARBA00022617"/>
    </source>
</evidence>
<dbReference type="NCBIfam" id="TIGR02603">
    <property type="entry name" value="CxxCH_TIGR02603"/>
    <property type="match status" value="1"/>
</dbReference>
<dbReference type="Gene3D" id="1.10.760.10">
    <property type="entry name" value="Cytochrome c-like domain"/>
    <property type="match status" value="1"/>
</dbReference>
<dbReference type="InterPro" id="IPR009056">
    <property type="entry name" value="Cyt_c-like_dom"/>
</dbReference>
<organism evidence="8 9">
    <name type="scientific">Blastopirellula marina</name>
    <dbReference type="NCBI Taxonomy" id="124"/>
    <lineage>
        <taxon>Bacteria</taxon>
        <taxon>Pseudomonadati</taxon>
        <taxon>Planctomycetota</taxon>
        <taxon>Planctomycetia</taxon>
        <taxon>Pirellulales</taxon>
        <taxon>Pirellulaceae</taxon>
        <taxon>Blastopirellula</taxon>
    </lineage>
</organism>
<dbReference type="Proteomes" id="UP000237819">
    <property type="component" value="Unassembled WGS sequence"/>
</dbReference>
<reference evidence="8 9" key="1">
    <citation type="submission" date="2018-02" db="EMBL/GenBank/DDBJ databases">
        <title>Comparative genomes isolates from brazilian mangrove.</title>
        <authorList>
            <person name="Araujo J.E."/>
            <person name="Taketani R.G."/>
            <person name="Silva M.C.P."/>
            <person name="Loureco M.V."/>
            <person name="Andreote F.D."/>
        </authorList>
    </citation>
    <scope>NUCLEOTIDE SEQUENCE [LARGE SCALE GENOMIC DNA]</scope>
    <source>
        <strain evidence="8 9">Nap-Phe MGV</strain>
    </source>
</reference>
<dbReference type="NCBIfam" id="TIGR02604">
    <property type="entry name" value="Piru_Ver_Nterm"/>
    <property type="match status" value="1"/>
</dbReference>
<keyword evidence="1 4" id="KW-0349">Heme</keyword>
<feature type="region of interest" description="Disordered" evidence="5">
    <location>
        <begin position="482"/>
        <end position="517"/>
    </location>
</feature>
<protein>
    <submittedName>
        <fullName evidence="8">Dehydrogenase</fullName>
    </submittedName>
</protein>
<evidence type="ECO:0000256" key="4">
    <source>
        <dbReference type="PROSITE-ProRule" id="PRU00433"/>
    </source>
</evidence>
<dbReference type="SUPFAM" id="SSF49785">
    <property type="entry name" value="Galactose-binding domain-like"/>
    <property type="match status" value="2"/>
</dbReference>
<feature type="signal peptide" evidence="6">
    <location>
        <begin position="1"/>
        <end position="24"/>
    </location>
</feature>
<evidence type="ECO:0000259" key="7">
    <source>
        <dbReference type="PROSITE" id="PS51007"/>
    </source>
</evidence>
<dbReference type="InterPro" id="IPR038637">
    <property type="entry name" value="NPCBM_sf"/>
</dbReference>
<dbReference type="GO" id="GO:0046872">
    <property type="term" value="F:metal ion binding"/>
    <property type="evidence" value="ECO:0007669"/>
    <property type="project" value="UniProtKB-KW"/>
</dbReference>
<dbReference type="Pfam" id="PF06283">
    <property type="entry name" value="ThuA"/>
    <property type="match status" value="1"/>
</dbReference>
<dbReference type="RefSeq" id="WP_105336658.1">
    <property type="nucleotide sequence ID" value="NZ_PUHZ01000017.1"/>
</dbReference>
<dbReference type="InterPro" id="IPR029062">
    <property type="entry name" value="Class_I_gatase-like"/>
</dbReference>
<dbReference type="PANTHER" id="PTHR33546:SF1">
    <property type="entry name" value="LARGE, MULTIFUNCTIONAL SECRETED PROTEIN"/>
    <property type="match status" value="1"/>
</dbReference>
<dbReference type="PROSITE" id="PS51007">
    <property type="entry name" value="CYTC"/>
    <property type="match status" value="1"/>
</dbReference>
<dbReference type="SUPFAM" id="SSF52317">
    <property type="entry name" value="Class I glutamine amidotransferase-like"/>
    <property type="match status" value="1"/>
</dbReference>
<dbReference type="SUPFAM" id="SSF50952">
    <property type="entry name" value="Soluble quinoprotein glucose dehydrogenase"/>
    <property type="match status" value="1"/>
</dbReference>
<dbReference type="InterPro" id="IPR055557">
    <property type="entry name" value="DUF7133"/>
</dbReference>
<dbReference type="EMBL" id="PUHZ01000017">
    <property type="protein sequence ID" value="PQO44816.1"/>
    <property type="molecule type" value="Genomic_DNA"/>
</dbReference>
<dbReference type="Gene3D" id="2.60.120.560">
    <property type="entry name" value="Exo-inulinase, domain 1"/>
    <property type="match status" value="1"/>
</dbReference>
<evidence type="ECO:0000256" key="6">
    <source>
        <dbReference type="SAM" id="SignalP"/>
    </source>
</evidence>
<feature type="compositionally biased region" description="Basic and acidic residues" evidence="5">
    <location>
        <begin position="503"/>
        <end position="514"/>
    </location>
</feature>
<dbReference type="GO" id="GO:0016787">
    <property type="term" value="F:hydrolase activity"/>
    <property type="evidence" value="ECO:0007669"/>
    <property type="project" value="InterPro"/>
</dbReference>
<dbReference type="InterPro" id="IPR013222">
    <property type="entry name" value="Glyco_hyd_98_carb-bd"/>
</dbReference>
<dbReference type="PANTHER" id="PTHR33546">
    <property type="entry name" value="LARGE, MULTIFUNCTIONAL SECRETED PROTEIN-RELATED"/>
    <property type="match status" value="1"/>
</dbReference>
<accession>A0A2S8GK57</accession>
<dbReference type="InterPro" id="IPR029010">
    <property type="entry name" value="ThuA-like"/>
</dbReference>
<keyword evidence="3 4" id="KW-0408">Iron</keyword>
<dbReference type="InterPro" id="IPR008979">
    <property type="entry name" value="Galactose-bd-like_sf"/>
</dbReference>
<dbReference type="InterPro" id="IPR013427">
    <property type="entry name" value="Haem-bd_dom_put"/>
</dbReference>
<comment type="caution">
    <text evidence="8">The sequence shown here is derived from an EMBL/GenBank/DDBJ whole genome shotgun (WGS) entry which is preliminary data.</text>
</comment>
<proteinExistence type="predicted"/>
<dbReference type="Pfam" id="PF23500">
    <property type="entry name" value="DUF7133"/>
    <property type="match status" value="1"/>
</dbReference>
<feature type="chain" id="PRO_5015555024" evidence="6">
    <location>
        <begin position="25"/>
        <end position="1659"/>
    </location>
</feature>
<dbReference type="Pfam" id="PF00034">
    <property type="entry name" value="Cytochrom_C"/>
    <property type="match status" value="1"/>
</dbReference>
<evidence type="ECO:0000256" key="5">
    <source>
        <dbReference type="SAM" id="MobiDB-lite"/>
    </source>
</evidence>
<dbReference type="InterPro" id="IPR011042">
    <property type="entry name" value="6-blade_b-propeller_TolB-like"/>
</dbReference>
<feature type="domain" description="Cytochrome c" evidence="7">
    <location>
        <begin position="1521"/>
        <end position="1657"/>
    </location>
</feature>
<dbReference type="InterPro" id="IPR011041">
    <property type="entry name" value="Quinoprot_gluc/sorb_DH_b-prop"/>
</dbReference>
<dbReference type="OrthoDB" id="232040at2"/>
<sequence>MTKHLAWLIAATLVALATVGPAVAQEDGFKPIFDGKTLEGWSGAEGFWSVEDGAITGITTPEHPTKGNTFLIWQQGKVDDFELKLKYKIVGGNSGIQYRSTDLGNYVAKGYQADIDSGDTYSGINYEERGRGILAQRGEKATVLDGKEVKSKERFAESADLQANIKKEDWNDYHIIAKGNHLIHKINGKVTSEVIDEGKKDARTSGILALQLHAGPPMKVQFKDIELKRLPLEEGKKKVVFVPGRPSHGYGAHEHMAGCRLLMLALTENMPQFEAAIYEGGWPSDPTAFDNADAVVVYCDGGGRHLLNPHLEEFQKLMDDGVGLACIHYGVETVKGEPGEKFTDWIGGYFEPWWSVNPHWTASFKEFADHPVTQGVEPFEINDEWYYNMRFREDMKNVTPILTAVPPESTLSRPDGPHSGNPHVRKMVGQPQHVAWAAEREDGGRGFGFTGGHFHWNWADPNFRKVVLNAVVWITHEEVPEEGVESASLTRDDLEGLIPGPKPEAKKPKPEPKKKVSKNVKPLFKSPVVTDRTPGNQVDISVDLKGAKQLFLVITDGGNGFACDWADWVEPKLVGPKGEKKLTELKWKKATSDWGSVNVNKNAGGQALLVNGSTVEYGIGTHANSVIAYDLPEGYDKFVAKGALDNGGTSQQGGNATSVQFAVYTQDPGNVAEQAASAGHDPEDAVAGLDVYGGLEATLVAAEPDLKSLTNIDIDHRGRIWACDVMNYRGNNGSRPEGDRILILEDEDGDGVADKTKVYYQGRDVDTAMGICVLGNKVIVSATPNLIVFTDLDGDDKPDSKELLFTKTGQPQHDHSAHSFLFGPDGKLYWNVGNTGKAVFDKHGKPVVDLAGNEVVDNGQPYYGGMPFRCNLDGSEFEVLGHNFRNNYEVTVDSFGTLWQSDNDDDGNRGVRINYVMEYGNFGYRDQMTGAGWRTPRTNMESEIPLQHWHLNDPGVVPNLLQTGAGSPTGICVYEGELLPQVFHNQVIHCDAGPNIVRAYPVQKDGAGYSAESVDILKGTRDNWFRPADVCVAPDGSIFVSDWYDPGVGGHGQRDLDRGRLFRVAPEGTKYNVPKFDFTTIAGCIEALKNPNLATRYMAWTNLHAQGAQAESAMKAAYESSDDPRYQARLLWLLGKIEGKGAKYVDVALSADNPDLRIVGLRLAHELKLPATDVVAKVIDDKSPQVRRQAAIELRFDGSEKASQQWAQLAQQHDGQDRWYLEALGIGADLHWDSRLAAYLNAGDGKIDTPAARDIVWRSRASQTPQLLAAIIEDPQTPTDQLPRYFRAFDFQENAKGVNEAVSLLAFANSRHDDAETMILSESVKRLKEYNFHQSAESAAAMDKALAKLAGTPAYVELVDRFQQKKYYPQLLALAIAQPNSEAGVSAVGVLLRRGENAMLQSVFEEGKPELKAALMTAISNSSTGQANGWMRRMLNDSTQDLEVRRIAVKGMANNRQMANQLLELASAGKLDPELMQAAAAPLKVAVWGDVREKAARIFPQPPSKDNKPLPPLDQLVQMRGNADRGKQVFATTGTCSKCHIVNNEGKEVGPNLSEIGSKLSREAMFESILYPSAGISHNYENWAVLTDSGTAVTGLKTSETADAITITNSEGLARTIPKSEVDEIRKMSISVMPNDLQKLMTVQELVDVTEYLSSLKKK</sequence>
<dbReference type="GO" id="GO:0009055">
    <property type="term" value="F:electron transfer activity"/>
    <property type="evidence" value="ECO:0007669"/>
    <property type="project" value="InterPro"/>
</dbReference>
<dbReference type="Gene3D" id="2.60.120.1060">
    <property type="entry name" value="NPCBM/NEW2 domain"/>
    <property type="match status" value="2"/>
</dbReference>